<feature type="compositionally biased region" description="Low complexity" evidence="2">
    <location>
        <begin position="1"/>
        <end position="16"/>
    </location>
</feature>
<sequence length="585" mass="63436">MTVAAAPAAPAHTPTPQGVNHPTFKPAKFDHGLSVPGLYAYHAEHSPKHAVFTYSDPETGTSHDITYAEAWRSIGAVASIISSHVRDTKPGERPIIGVLALSDTLSYIYVNVAIMSLGYIAYPLSPRNNPVVTAHLLEATGTTRVFVSADAAMQGLIRGAADILAQKGIQIDTFSVPRPEDHAQGAAHPGLADISEGDTTIILHSSGTTALPKPIRITRRGLVNLSNIPCYGEVDLAGKRIAAHTNPMFHAMGLATLIWPLSSGAVFAIYKPTLPPTIPTPANFLSAWEADKCDIVFCVPVFIEAWGRDPSNLPALQALDCIVYSGASVNKTLGDALVNAGVTMHPFWGSTEVGPATMFVPKDTPSADEWEYFKMSRHIEFVMEPQPESEGLVGLYEPIMVPTEICFPHVTNAERDGRPVFAVGDLLERHPTDAGRWRVYGRRDDQLVLATGENVNPVPIEGMIAHDPRVASVLMFGRHRIDPGLLVEPSAGHEVPDGDAQKLREFVDAIWPSVEKANERAPEYARVKKNMILVASPAKPLEHTPKGTPRRGVCLRLYESEIDALYARVAVDVKEAANQEFLDRV</sequence>
<dbReference type="GO" id="GO:0031956">
    <property type="term" value="F:medium-chain fatty acid-CoA ligase activity"/>
    <property type="evidence" value="ECO:0007669"/>
    <property type="project" value="TreeGrafter"/>
</dbReference>
<gene>
    <name evidence="4" type="ORF">L227DRAFT_577934</name>
</gene>
<protein>
    <submittedName>
        <fullName evidence="4">Acetyl-CoA synthetase-like protein</fullName>
    </submittedName>
</protein>
<dbReference type="GO" id="GO:0006631">
    <property type="term" value="P:fatty acid metabolic process"/>
    <property type="evidence" value="ECO:0007669"/>
    <property type="project" value="TreeGrafter"/>
</dbReference>
<reference evidence="4" key="1">
    <citation type="journal article" date="2018" name="Genome Biol. Evol.">
        <title>Genomics and development of Lentinus tigrinus, a white-rot wood-decaying mushroom with dimorphic fruiting bodies.</title>
        <authorList>
            <person name="Wu B."/>
            <person name="Xu Z."/>
            <person name="Knudson A."/>
            <person name="Carlson A."/>
            <person name="Chen N."/>
            <person name="Kovaka S."/>
            <person name="LaButti K."/>
            <person name="Lipzen A."/>
            <person name="Pennachio C."/>
            <person name="Riley R."/>
            <person name="Schakwitz W."/>
            <person name="Umezawa K."/>
            <person name="Ohm R.A."/>
            <person name="Grigoriev I.V."/>
            <person name="Nagy L.G."/>
            <person name="Gibbons J."/>
            <person name="Hibbett D."/>
        </authorList>
    </citation>
    <scope>NUCLEOTIDE SEQUENCE [LARGE SCALE GENOMIC DNA]</scope>
    <source>
        <strain evidence="4">ALCF2SS1-6</strain>
    </source>
</reference>
<dbReference type="EMBL" id="ML122281">
    <property type="protein sequence ID" value="RPD57315.1"/>
    <property type="molecule type" value="Genomic_DNA"/>
</dbReference>
<evidence type="ECO:0000256" key="1">
    <source>
        <dbReference type="ARBA" id="ARBA00006432"/>
    </source>
</evidence>
<dbReference type="InterPro" id="IPR000873">
    <property type="entry name" value="AMP-dep_synth/lig_dom"/>
</dbReference>
<dbReference type="PANTHER" id="PTHR43201">
    <property type="entry name" value="ACYL-COA SYNTHETASE"/>
    <property type="match status" value="1"/>
</dbReference>
<feature type="region of interest" description="Disordered" evidence="2">
    <location>
        <begin position="1"/>
        <end position="23"/>
    </location>
</feature>
<dbReference type="SUPFAM" id="SSF56801">
    <property type="entry name" value="Acetyl-CoA synthetase-like"/>
    <property type="match status" value="1"/>
</dbReference>
<evidence type="ECO:0000256" key="2">
    <source>
        <dbReference type="SAM" id="MobiDB-lite"/>
    </source>
</evidence>
<dbReference type="OrthoDB" id="429813at2759"/>
<accession>A0A5C2S1E7</accession>
<keyword evidence="5" id="KW-1185">Reference proteome</keyword>
<comment type="similarity">
    <text evidence="1">Belongs to the ATP-dependent AMP-binding enzyme family.</text>
</comment>
<proteinExistence type="inferred from homology"/>
<evidence type="ECO:0000313" key="4">
    <source>
        <dbReference type="EMBL" id="RPD57315.1"/>
    </source>
</evidence>
<dbReference type="Proteomes" id="UP000313359">
    <property type="component" value="Unassembled WGS sequence"/>
</dbReference>
<dbReference type="Gene3D" id="3.40.50.12780">
    <property type="entry name" value="N-terminal domain of ligase-like"/>
    <property type="match status" value="1"/>
</dbReference>
<evidence type="ECO:0000259" key="3">
    <source>
        <dbReference type="Pfam" id="PF00501"/>
    </source>
</evidence>
<feature type="domain" description="AMP-dependent synthetase/ligase" evidence="3">
    <location>
        <begin position="42"/>
        <end position="364"/>
    </location>
</feature>
<dbReference type="STRING" id="1328759.A0A5C2S1E7"/>
<dbReference type="Pfam" id="PF00501">
    <property type="entry name" value="AMP-binding"/>
    <property type="match status" value="1"/>
</dbReference>
<name>A0A5C2S1E7_9APHY</name>
<dbReference type="Pfam" id="PF23562">
    <property type="entry name" value="AMP-binding_C_3"/>
    <property type="match status" value="1"/>
</dbReference>
<evidence type="ECO:0000313" key="5">
    <source>
        <dbReference type="Proteomes" id="UP000313359"/>
    </source>
</evidence>
<organism evidence="4 5">
    <name type="scientific">Lentinus tigrinus ALCF2SS1-6</name>
    <dbReference type="NCBI Taxonomy" id="1328759"/>
    <lineage>
        <taxon>Eukaryota</taxon>
        <taxon>Fungi</taxon>
        <taxon>Dikarya</taxon>
        <taxon>Basidiomycota</taxon>
        <taxon>Agaricomycotina</taxon>
        <taxon>Agaricomycetes</taxon>
        <taxon>Polyporales</taxon>
        <taxon>Polyporaceae</taxon>
        <taxon>Lentinus</taxon>
    </lineage>
</organism>
<dbReference type="PANTHER" id="PTHR43201:SF8">
    <property type="entry name" value="ACYL-COA SYNTHETASE FAMILY MEMBER 3"/>
    <property type="match status" value="1"/>
</dbReference>
<dbReference type="InterPro" id="IPR042099">
    <property type="entry name" value="ANL_N_sf"/>
</dbReference>
<dbReference type="AlphaFoldDB" id="A0A5C2S1E7"/>